<dbReference type="EMBL" id="ACJY01000061">
    <property type="protein sequence ID" value="EFE86883.1"/>
    <property type="molecule type" value="Genomic_DNA"/>
</dbReference>
<evidence type="ECO:0000313" key="2">
    <source>
        <dbReference type="Proteomes" id="UP000003748"/>
    </source>
</evidence>
<evidence type="ECO:0000313" key="1">
    <source>
        <dbReference type="EMBL" id="EFE86883.1"/>
    </source>
</evidence>
<dbReference type="AlphaFoldDB" id="D4CUX3"/>
<sequence length="270" mass="31904">MPIGKIIDADVIELSDGEYGLSITQEIFDEILKYNKIGKTWYVQKSLYDNRPFSENIDSEEIKKITVSIDQTNFIQKDFKKLMNLYRDDFSLNTKILIRKSLIPNPEIIINLVTGTFLMMAVKKATDRITDKMADDLSKIYDLIKKIILNTVKYFINKDKPTTYVFVEKNEYILEFIVISQEPNILFEALNLLFRTNINEKIDDFLMFFRNNIDINDISKMQFLYNSELKKWELYYINTITGLSIGSEKCYNHTQTVFQEYKKNMKDKNN</sequence>
<accession>D4CUX3</accession>
<name>D4CUX3_9FUSO</name>
<gene>
    <name evidence="1" type="ORF">FUSPEROL_01214</name>
</gene>
<organism evidence="1 2">
    <name type="scientific">Fusobacterium periodonticum ATCC 33693</name>
    <dbReference type="NCBI Taxonomy" id="546275"/>
    <lineage>
        <taxon>Bacteria</taxon>
        <taxon>Fusobacteriati</taxon>
        <taxon>Fusobacteriota</taxon>
        <taxon>Fusobacteriia</taxon>
        <taxon>Fusobacteriales</taxon>
        <taxon>Fusobacteriaceae</taxon>
        <taxon>Fusobacterium</taxon>
    </lineage>
</organism>
<dbReference type="Proteomes" id="UP000003748">
    <property type="component" value="Unassembled WGS sequence"/>
</dbReference>
<dbReference type="RefSeq" id="WP_005972869.1">
    <property type="nucleotide sequence ID" value="NZ_GG665896.1"/>
</dbReference>
<comment type="caution">
    <text evidence="1">The sequence shown here is derived from an EMBL/GenBank/DDBJ whole genome shotgun (WGS) entry which is preliminary data.</text>
</comment>
<dbReference type="eggNOG" id="ENOG50334ZB">
    <property type="taxonomic scope" value="Bacteria"/>
</dbReference>
<protein>
    <submittedName>
        <fullName evidence="1">Uncharacterized protein</fullName>
    </submittedName>
</protein>
<dbReference type="GeneID" id="78419460"/>
<reference evidence="1 2" key="1">
    <citation type="submission" date="2010-02" db="EMBL/GenBank/DDBJ databases">
        <authorList>
            <person name="Weinstock G."/>
            <person name="Sodergren E."/>
            <person name="Clifton S."/>
            <person name="Fulton L."/>
            <person name="Fulton B."/>
            <person name="Courtney L."/>
            <person name="Fronick C."/>
            <person name="Harrison M."/>
            <person name="Strong C."/>
            <person name="Farmer C."/>
            <person name="Delahaunty K."/>
            <person name="Markovic C."/>
            <person name="Hall O."/>
            <person name="Minx P."/>
            <person name="Tomlinson C."/>
            <person name="Mitreva M."/>
            <person name="Nelson J."/>
            <person name="Hou S."/>
            <person name="Wollam A."/>
            <person name="Pepin K.H."/>
            <person name="Johnson M."/>
            <person name="Bhonagiri V."/>
            <person name="Zhang X."/>
            <person name="Suruliraj S."/>
            <person name="Warren W."/>
            <person name="Chinwalla A."/>
            <person name="Mardis E.R."/>
            <person name="Wilson R.K."/>
        </authorList>
    </citation>
    <scope>NUCLEOTIDE SEQUENCE [LARGE SCALE GENOMIC DNA]</scope>
    <source>
        <strain evidence="1 2">ATCC 33693</strain>
    </source>
</reference>
<dbReference type="OrthoDB" id="1253311at2"/>
<proteinExistence type="predicted"/>
<dbReference type="STRING" id="546275.FUSPEROL_01214"/>
<dbReference type="HOGENOM" id="CLU_887920_0_0_0"/>